<evidence type="ECO:0000313" key="4">
    <source>
        <dbReference type="Proteomes" id="UP000746747"/>
    </source>
</evidence>
<name>A0A8J2MG11_9BILA</name>
<dbReference type="InterPro" id="IPR006149">
    <property type="entry name" value="EB_dom"/>
</dbReference>
<accession>A0A8J2MG11</accession>
<protein>
    <recommendedName>
        <fullName evidence="2">EGF-like domain-containing protein</fullName>
    </recommendedName>
</protein>
<evidence type="ECO:0000313" key="3">
    <source>
        <dbReference type="EMBL" id="CAG9540104.1"/>
    </source>
</evidence>
<comment type="caution">
    <text evidence="3">The sequence shown here is derived from an EMBL/GenBank/DDBJ whole genome shotgun (WGS) entry which is preliminary data.</text>
</comment>
<proteinExistence type="predicted"/>
<dbReference type="Pfam" id="PF01683">
    <property type="entry name" value="EB"/>
    <property type="match status" value="10"/>
</dbReference>
<organism evidence="3 4">
    <name type="scientific">Cercopithifilaria johnstoni</name>
    <dbReference type="NCBI Taxonomy" id="2874296"/>
    <lineage>
        <taxon>Eukaryota</taxon>
        <taxon>Metazoa</taxon>
        <taxon>Ecdysozoa</taxon>
        <taxon>Nematoda</taxon>
        <taxon>Chromadorea</taxon>
        <taxon>Rhabditida</taxon>
        <taxon>Spirurina</taxon>
        <taxon>Spiruromorpha</taxon>
        <taxon>Filarioidea</taxon>
        <taxon>Onchocercidae</taxon>
        <taxon>Cercopithifilaria</taxon>
    </lineage>
</organism>
<evidence type="ECO:0000256" key="1">
    <source>
        <dbReference type="SAM" id="SignalP"/>
    </source>
</evidence>
<dbReference type="OrthoDB" id="504708at2759"/>
<reference evidence="3" key="1">
    <citation type="submission" date="2021-09" db="EMBL/GenBank/DDBJ databases">
        <authorList>
            <consortium name="Pathogen Informatics"/>
        </authorList>
    </citation>
    <scope>NUCLEOTIDE SEQUENCE</scope>
</reference>
<dbReference type="PANTHER" id="PTHR45985">
    <property type="match status" value="1"/>
</dbReference>
<dbReference type="SUPFAM" id="SSF57184">
    <property type="entry name" value="Growth factor receptor domain"/>
    <property type="match status" value="1"/>
</dbReference>
<dbReference type="PANTHER" id="PTHR45985:SF3">
    <property type="entry name" value="CHITIN DEACETYLASE-LIKE 4"/>
    <property type="match status" value="1"/>
</dbReference>
<feature type="signal peptide" evidence="1">
    <location>
        <begin position="1"/>
        <end position="16"/>
    </location>
</feature>
<evidence type="ECO:0000259" key="2">
    <source>
        <dbReference type="PROSITE" id="PS01186"/>
    </source>
</evidence>
<keyword evidence="4" id="KW-1185">Reference proteome</keyword>
<dbReference type="SMART" id="SM00181">
    <property type="entry name" value="EGF"/>
    <property type="match status" value="18"/>
</dbReference>
<dbReference type="EMBL" id="CAKAEH010001892">
    <property type="protein sequence ID" value="CAG9540104.1"/>
    <property type="molecule type" value="Genomic_DNA"/>
</dbReference>
<dbReference type="InterPro" id="IPR009030">
    <property type="entry name" value="Growth_fac_rcpt_cys_sf"/>
</dbReference>
<dbReference type="InterPro" id="IPR052740">
    <property type="entry name" value="CE4"/>
</dbReference>
<dbReference type="SMART" id="SM00289">
    <property type="entry name" value="WR1"/>
    <property type="match status" value="8"/>
</dbReference>
<keyword evidence="1" id="KW-0732">Signal</keyword>
<dbReference type="InterPro" id="IPR006150">
    <property type="entry name" value="Cys_repeat_1"/>
</dbReference>
<gene>
    <name evidence="3" type="ORF">CJOHNSTONI_LOCUS9648</name>
</gene>
<feature type="domain" description="EGF-like" evidence="2">
    <location>
        <begin position="737"/>
        <end position="750"/>
    </location>
</feature>
<dbReference type="PROSITE" id="PS01186">
    <property type="entry name" value="EGF_2"/>
    <property type="match status" value="1"/>
</dbReference>
<feature type="chain" id="PRO_5035295351" description="EGF-like domain-containing protein" evidence="1">
    <location>
        <begin position="17"/>
        <end position="1390"/>
    </location>
</feature>
<sequence>MDIAFFLSFFFAGTSSSGIAYVGKVGQFCDPNPNNLPCTTPNTSCNNNICTCAPMYEEVNGECILRSSKTLASRCRISEECTGKGEYCNRSNGKCCCLSTHFVLEGKCKPVIYPGQSGCEDSRQCAKGYPGATCTSQNKCQCPKGFKAKAFSCFKSKRYAPQQKRSQLPSLNTYDQSNFIEEAKYNPFGIPIMHKISLLSLCPLQHVFIKEIGTCMTIRLPGESCQYSEQCAATDSAAFCQKLKCECAPGMKLNGNSCAFMEPKCALLGYVWVSEMTQCMQVLPPGANGCSHSIQCSTASDGAYCSRHKCTCPEKQVPIDGTCGEQCRANMIFSAIVGKCIPAIKPGGKCQYSSQCQMNDTEMICVRGFCRCSLGKVFTGDMCDERCPSGYVLGKNGICRQGCNSKQIEHNDECYDRMPIGQRCLVNLDCMGEFRCVNNICVCPSSMMIKEGLCRQKEARAMESCANGEICLGGSFCLDGICVCPAGNINLNEECVPSATVPPNSLCNSTAQCSGGSTCTANICQCPNFQQSVNGICELLPAVSMGNDCPTGNERCLGDSNCLFGKCECPLGTVRKSSKCILKQKVPIGSPCNSTQICLGMANCIDGICQCPIGMVLQDGKCHDFTLIGAGDGCVNGEFCGGGSICNKSICLCPIGTTNQNGICVAKEKISYEGTCINGETCSDDLLCIDGICQCPQGIFTSSGQCISTIDTHSLGKCSNSSQCAKNSYCNHQNGLCICKDGYQYHDQSCIPMFTRTLISPIKICITNADCTAGAKSGEIFMDGRCQMIFAEPGESCLSGETCISNYVCINGSCLCPDDEVSWDGNCVKEDIKIKKYITYEAKPNSPCSKGEFCVGGSFCNVMDGMCRCPADTIFQNGRCELTNVQSTFTLPSQQIFNRNKDIMRKPSNHSIININRVTLRMNRCESNDDCTGGAYCFNHRCICPFNMIMKGGICQRMFPISLNRIDKQCTGNHDCTIRNSECHKGICICLPGHRISGDTGCIPTATTFSNNHLQAIIPTEVIDMSNSITKTTTNEMIDSSLEVKSDETSLNSAIFTPLPLIDAGIERIPSSRQTEMIVNISGGVCNETTLCLFFSVCRSGICKCPLGTRISDTECKFIVDVTRLRQFEKLLRGGYSILAYATRSTLPIKSRTTNLLPVTTFRPISSVKVMTTPVNRIWSTEEVWPTIHPRIKPELLTSISSRCKTTQQCPPRSHCINGFCSCILGTTMSRSGFCIPINTESGPGMPCINGEKCTGFSKCIRGMCTCPPEQNNIVGNECAKTFRESAGVSLVFSYRGMQRTEVDQGENNDCTTDPTICRDGTYCLKGSCVCPTGHICTPNEIIVNTGEPCDENNIRMQCAGNSICTDGFCTCPSGERIINGICTPINSQR</sequence>
<dbReference type="Proteomes" id="UP000746747">
    <property type="component" value="Unassembled WGS sequence"/>
</dbReference>
<dbReference type="InterPro" id="IPR000742">
    <property type="entry name" value="EGF"/>
</dbReference>